<evidence type="ECO:0000313" key="1">
    <source>
        <dbReference type="EMBL" id="PSR33824.1"/>
    </source>
</evidence>
<dbReference type="SUPFAM" id="SSF53474">
    <property type="entry name" value="alpha/beta-Hydrolases"/>
    <property type="match status" value="1"/>
</dbReference>
<accession>A0A2T2XH44</accession>
<dbReference type="Gene3D" id="3.40.50.1820">
    <property type="entry name" value="alpha/beta hydrolase"/>
    <property type="match status" value="1"/>
</dbReference>
<protein>
    <recommendedName>
        <fullName evidence="3">Alpha/beta hydrolase</fullName>
    </recommendedName>
</protein>
<comment type="caution">
    <text evidence="1">The sequence shown here is derived from an EMBL/GenBank/DDBJ whole genome shotgun (WGS) entry which is preliminary data.</text>
</comment>
<dbReference type="AlphaFoldDB" id="A0A2T2XH44"/>
<sequence length="74" mass="8185">MVVMGAKDPDFPHPEAEVQLIADRLSGRAFIVPNAGHYPLAEYPEVVRPTVLTFLKESGLAALIQVQTKFSIRH</sequence>
<reference evidence="1 2" key="1">
    <citation type="journal article" date="2014" name="BMC Genomics">
        <title>Comparison of environmental and isolate Sulfobacillus genomes reveals diverse carbon, sulfur, nitrogen, and hydrogen metabolisms.</title>
        <authorList>
            <person name="Justice N.B."/>
            <person name="Norman A."/>
            <person name="Brown C.T."/>
            <person name="Singh A."/>
            <person name="Thomas B.C."/>
            <person name="Banfield J.F."/>
        </authorList>
    </citation>
    <scope>NUCLEOTIDE SEQUENCE [LARGE SCALE GENOMIC DNA]</scope>
    <source>
        <strain evidence="1">AMDSBA4</strain>
    </source>
</reference>
<dbReference type="Proteomes" id="UP000242972">
    <property type="component" value="Unassembled WGS sequence"/>
</dbReference>
<evidence type="ECO:0000313" key="2">
    <source>
        <dbReference type="Proteomes" id="UP000242972"/>
    </source>
</evidence>
<dbReference type="InterPro" id="IPR029058">
    <property type="entry name" value="AB_hydrolase_fold"/>
</dbReference>
<gene>
    <name evidence="1" type="ORF">C7B46_08230</name>
</gene>
<dbReference type="EMBL" id="PXYW01000016">
    <property type="protein sequence ID" value="PSR33824.1"/>
    <property type="molecule type" value="Genomic_DNA"/>
</dbReference>
<organism evidence="1 2">
    <name type="scientific">Sulfobacillus benefaciens</name>
    <dbReference type="NCBI Taxonomy" id="453960"/>
    <lineage>
        <taxon>Bacteria</taxon>
        <taxon>Bacillati</taxon>
        <taxon>Bacillota</taxon>
        <taxon>Clostridia</taxon>
        <taxon>Eubacteriales</taxon>
        <taxon>Clostridiales Family XVII. Incertae Sedis</taxon>
        <taxon>Sulfobacillus</taxon>
    </lineage>
</organism>
<proteinExistence type="predicted"/>
<evidence type="ECO:0008006" key="3">
    <source>
        <dbReference type="Google" id="ProtNLM"/>
    </source>
</evidence>
<name>A0A2T2XH44_9FIRM</name>